<evidence type="ECO:0000313" key="2">
    <source>
        <dbReference type="EMBL" id="EFL50673.1"/>
    </source>
</evidence>
<sequence>MAADPDFSPPLLPVIPEYTSWTGNVRESATRDAAAADASFAGRHGPISAAEPPAEAGPSSPEESRGGLADETA</sequence>
<feature type="compositionally biased region" description="Low complexity" evidence="1">
    <location>
        <begin position="31"/>
        <end position="61"/>
    </location>
</feature>
<organism evidence="2 3">
    <name type="scientific">Solidesulfovibrio fructosivorans JJ]</name>
    <dbReference type="NCBI Taxonomy" id="596151"/>
    <lineage>
        <taxon>Bacteria</taxon>
        <taxon>Pseudomonadati</taxon>
        <taxon>Thermodesulfobacteriota</taxon>
        <taxon>Desulfovibrionia</taxon>
        <taxon>Desulfovibrionales</taxon>
        <taxon>Desulfovibrionaceae</taxon>
        <taxon>Solidesulfovibrio</taxon>
    </lineage>
</organism>
<reference evidence="2 3" key="1">
    <citation type="submission" date="2010-08" db="EMBL/GenBank/DDBJ databases">
        <title>The draft genome of Desulfovibrio fructosovorans JJ.</title>
        <authorList>
            <consortium name="US DOE Joint Genome Institute (JGI-PGF)"/>
            <person name="Lucas S."/>
            <person name="Copeland A."/>
            <person name="Lapidus A."/>
            <person name="Cheng J.-F."/>
            <person name="Bruce D."/>
            <person name="Goodwin L."/>
            <person name="Pitluck S."/>
            <person name="Land M.L."/>
            <person name="Hauser L."/>
            <person name="Chang Y.-J."/>
            <person name="Jeffries C."/>
            <person name="Wall J.D."/>
            <person name="Stahl D.A."/>
            <person name="Arkin A.P."/>
            <person name="Dehal P."/>
            <person name="Stolyar S.M."/>
            <person name="Hazen T.C."/>
            <person name="Woyke T.J."/>
        </authorList>
    </citation>
    <scope>NUCLEOTIDE SEQUENCE [LARGE SCALE GENOMIC DNA]</scope>
    <source>
        <strain evidence="2 3">JJ</strain>
    </source>
</reference>
<accession>E1JY99</accession>
<dbReference type="eggNOG" id="ENOG5031I7B">
    <property type="taxonomic scope" value="Bacteria"/>
</dbReference>
<dbReference type="AlphaFoldDB" id="E1JY99"/>
<protein>
    <submittedName>
        <fullName evidence="2">Uncharacterized protein</fullName>
    </submittedName>
</protein>
<proteinExistence type="predicted"/>
<name>E1JY99_SOLFR</name>
<dbReference type="EMBL" id="AECZ01000017">
    <property type="protein sequence ID" value="EFL50673.1"/>
    <property type="molecule type" value="Genomic_DNA"/>
</dbReference>
<keyword evidence="3" id="KW-1185">Reference proteome</keyword>
<feature type="region of interest" description="Disordered" evidence="1">
    <location>
        <begin position="26"/>
        <end position="73"/>
    </location>
</feature>
<dbReference type="RefSeq" id="WP_005994538.1">
    <property type="nucleotide sequence ID" value="NZ_AECZ01000017.1"/>
</dbReference>
<dbReference type="STRING" id="596151.DesfrDRAFT_2614"/>
<gene>
    <name evidence="2" type="ORF">DesfrDRAFT_2614</name>
</gene>
<comment type="caution">
    <text evidence="2">The sequence shown here is derived from an EMBL/GenBank/DDBJ whole genome shotgun (WGS) entry which is preliminary data.</text>
</comment>
<evidence type="ECO:0000313" key="3">
    <source>
        <dbReference type="Proteomes" id="UP000006250"/>
    </source>
</evidence>
<dbReference type="Proteomes" id="UP000006250">
    <property type="component" value="Unassembled WGS sequence"/>
</dbReference>
<evidence type="ECO:0000256" key="1">
    <source>
        <dbReference type="SAM" id="MobiDB-lite"/>
    </source>
</evidence>